<dbReference type="AlphaFoldDB" id="A5DCN6"/>
<proteinExistence type="predicted"/>
<feature type="domain" description="C2H2-type" evidence="9">
    <location>
        <begin position="18"/>
        <end position="45"/>
    </location>
</feature>
<dbReference type="InterPro" id="IPR007219">
    <property type="entry name" value="XnlR_reg_dom"/>
</dbReference>
<dbReference type="GO" id="GO:0000785">
    <property type="term" value="C:chromatin"/>
    <property type="evidence" value="ECO:0007669"/>
    <property type="project" value="TreeGrafter"/>
</dbReference>
<dbReference type="PROSITE" id="PS00028">
    <property type="entry name" value="ZINC_FINGER_C2H2_1"/>
    <property type="match status" value="1"/>
</dbReference>
<evidence type="ECO:0000256" key="8">
    <source>
        <dbReference type="SAM" id="MobiDB-lite"/>
    </source>
</evidence>
<feature type="compositionally biased region" description="Polar residues" evidence="8">
    <location>
        <begin position="87"/>
        <end position="107"/>
    </location>
</feature>
<evidence type="ECO:0000256" key="6">
    <source>
        <dbReference type="ARBA" id="ARBA00023242"/>
    </source>
</evidence>
<evidence type="ECO:0000313" key="11">
    <source>
        <dbReference type="Proteomes" id="UP000001997"/>
    </source>
</evidence>
<evidence type="ECO:0000313" key="10">
    <source>
        <dbReference type="EMBL" id="EDK36943.2"/>
    </source>
</evidence>
<dbReference type="InParanoid" id="A5DCN6"/>
<dbReference type="InterPro" id="IPR036236">
    <property type="entry name" value="Znf_C2H2_sf"/>
</dbReference>
<dbReference type="GO" id="GO:0008270">
    <property type="term" value="F:zinc ion binding"/>
    <property type="evidence" value="ECO:0007669"/>
    <property type="project" value="UniProtKB-KW"/>
</dbReference>
<dbReference type="RefSeq" id="XP_001487664.2">
    <property type="nucleotide sequence ID" value="XM_001487614.1"/>
</dbReference>
<feature type="compositionally biased region" description="Low complexity" evidence="8">
    <location>
        <begin position="355"/>
        <end position="381"/>
    </location>
</feature>
<feature type="compositionally biased region" description="Low complexity" evidence="8">
    <location>
        <begin position="582"/>
        <end position="592"/>
    </location>
</feature>
<feature type="domain" description="C2H2-type" evidence="9">
    <location>
        <begin position="46"/>
        <end position="84"/>
    </location>
</feature>
<feature type="region of interest" description="Disordered" evidence="8">
    <location>
        <begin position="352"/>
        <end position="381"/>
    </location>
</feature>
<evidence type="ECO:0000259" key="9">
    <source>
        <dbReference type="PROSITE" id="PS50157"/>
    </source>
</evidence>
<dbReference type="EMBL" id="CH408155">
    <property type="protein sequence ID" value="EDK36943.2"/>
    <property type="molecule type" value="Genomic_DNA"/>
</dbReference>
<dbReference type="HOGENOM" id="CLU_006466_1_0_1"/>
<keyword evidence="11" id="KW-1185">Reference proteome</keyword>
<evidence type="ECO:0000256" key="3">
    <source>
        <dbReference type="ARBA" id="ARBA00022737"/>
    </source>
</evidence>
<evidence type="ECO:0000256" key="5">
    <source>
        <dbReference type="ARBA" id="ARBA00022833"/>
    </source>
</evidence>
<dbReference type="GO" id="GO:0006351">
    <property type="term" value="P:DNA-templated transcription"/>
    <property type="evidence" value="ECO:0007669"/>
    <property type="project" value="InterPro"/>
</dbReference>
<dbReference type="InterPro" id="IPR051059">
    <property type="entry name" value="VerF-like"/>
</dbReference>
<name>A5DCN6_PICGU</name>
<dbReference type="InterPro" id="IPR013087">
    <property type="entry name" value="Znf_C2H2_type"/>
</dbReference>
<dbReference type="eggNOG" id="KOG1721">
    <property type="taxonomic scope" value="Eukaryota"/>
</dbReference>
<dbReference type="GO" id="GO:0000978">
    <property type="term" value="F:RNA polymerase II cis-regulatory region sequence-specific DNA binding"/>
    <property type="evidence" value="ECO:0007669"/>
    <property type="project" value="InterPro"/>
</dbReference>
<dbReference type="SMART" id="SM00355">
    <property type="entry name" value="ZnF_C2H2"/>
    <property type="match status" value="2"/>
</dbReference>
<dbReference type="Proteomes" id="UP000001997">
    <property type="component" value="Unassembled WGS sequence"/>
</dbReference>
<dbReference type="SUPFAM" id="SSF57667">
    <property type="entry name" value="beta-beta-alpha zinc fingers"/>
    <property type="match status" value="1"/>
</dbReference>
<evidence type="ECO:0000256" key="4">
    <source>
        <dbReference type="ARBA" id="ARBA00022771"/>
    </source>
</evidence>
<dbReference type="GO" id="GO:0000981">
    <property type="term" value="F:DNA-binding transcription factor activity, RNA polymerase II-specific"/>
    <property type="evidence" value="ECO:0007669"/>
    <property type="project" value="InterPro"/>
</dbReference>
<dbReference type="KEGG" id="pgu:PGUG_01041"/>
<evidence type="ECO:0000256" key="2">
    <source>
        <dbReference type="ARBA" id="ARBA00022723"/>
    </source>
</evidence>
<feature type="region of interest" description="Disordered" evidence="8">
    <location>
        <begin position="73"/>
        <end position="164"/>
    </location>
</feature>
<dbReference type="CDD" id="cd12148">
    <property type="entry name" value="fungal_TF_MHR"/>
    <property type="match status" value="1"/>
</dbReference>
<dbReference type="Gene3D" id="3.30.160.60">
    <property type="entry name" value="Classic Zinc Finger"/>
    <property type="match status" value="1"/>
</dbReference>
<dbReference type="Pfam" id="PF00096">
    <property type="entry name" value="zf-C2H2"/>
    <property type="match status" value="1"/>
</dbReference>
<comment type="subcellular location">
    <subcellularLocation>
        <location evidence="1">Nucleus</location>
    </subcellularLocation>
</comment>
<feature type="compositionally biased region" description="Basic and acidic residues" evidence="8">
    <location>
        <begin position="73"/>
        <end position="84"/>
    </location>
</feature>
<accession>A5DCN6</accession>
<feature type="compositionally biased region" description="Low complexity" evidence="8">
    <location>
        <begin position="116"/>
        <end position="127"/>
    </location>
</feature>
<dbReference type="Pfam" id="PF04082">
    <property type="entry name" value="Fungal_trans"/>
    <property type="match status" value="1"/>
</dbReference>
<keyword evidence="5" id="KW-0862">Zinc</keyword>
<dbReference type="PANTHER" id="PTHR40626">
    <property type="entry name" value="MIP31509P"/>
    <property type="match status" value="1"/>
</dbReference>
<organism evidence="10 11">
    <name type="scientific">Meyerozyma guilliermondii (strain ATCC 6260 / CBS 566 / DSM 6381 / JCM 1539 / NBRC 10279 / NRRL Y-324)</name>
    <name type="common">Yeast</name>
    <name type="synonym">Candida guilliermondii</name>
    <dbReference type="NCBI Taxonomy" id="294746"/>
    <lineage>
        <taxon>Eukaryota</taxon>
        <taxon>Fungi</taxon>
        <taxon>Dikarya</taxon>
        <taxon>Ascomycota</taxon>
        <taxon>Saccharomycotina</taxon>
        <taxon>Pichiomycetes</taxon>
        <taxon>Debaryomycetaceae</taxon>
        <taxon>Meyerozyma</taxon>
    </lineage>
</organism>
<keyword evidence="2" id="KW-0479">Metal-binding</keyword>
<keyword evidence="3" id="KW-0677">Repeat</keyword>
<sequence>MSDEDEKAKKRRRTLGSFPCPDCDKVFTRSDHLARHHLNHDPKEVFECRFIISHFGGEKRKCGKQFVRKDLRDRHMKRHLDPDPKTLTASKHSTDSKISSDQLSSDQRLPPEQQRSLSESSTSSPMSKIQKDAPSNVPLSAIGNREKNYENPHNIQTPVFPPNVPPSVSPLVTTPNGMNSALTSLHGYHRPSAPNEPLPQPQNFAWPEPYHQSIPPQSQPQLPSPGQFPLNSHIPYSQTDILSWLFTDSPPNAIPANEMSPGHQLRNEIFTSPIVASPLGGSQVSPFANNLIHQNQNVNHEQATADQLMNVNDPYRNYGFQDSNVFSTIENPLDEVFWRNYSDQLDGVARKARMASTASSSSPSNTAESGSSPDSSSTNSSRIGIKIHPFIEEHASRINTPHKKHLYIDTLILDSLLKCLPSITRASLKLTLQHTNVSFTVEDHLSFYLSVYWSIFHPQFSILHKPSFDTKNCEPPLLWAMIIVGCNYCHSAEAALDNKKTPERLLSDLVIPPIRYVIFEHEDFKTPIRLWILQSLNLIEWCEKNFLSRRMHERGHIHHGTNVQLLRRSPLLGGNPASKNKTGQTPGSTSSTGEDESDADAALNSSNDDTTDSDLFIKWLESESLKRITFMTFYLDIMDYIKFRHNPQIAFFQVQLLNLPCDDENLWESFEVNGSFRKIVKRQRKLQQQQRNHMPKKDSSLFRIKSGDSFLSVLKKLLRSGSNSKSWPVTKLSLFNRKLVFAGLVSLMYQMQQTELQNSWSLLASNHTKGAQSNNSLLQQWKITLTNAFEKWNTTVNGPCCQPSLKPPSKLFMNVLTTQCKYALFHLTQIIGMGDINHYDIAIFGGSPANMSVDASLKDQYIVQAKLKKMWQKNKNGTDLINLKGVIHCYILLWELMLGPSDYSFLDWHANQDYFDGMYATAIATLVLWSYVFSICGKESQVYNEEIGKLQTYADLSKISTEGGYEYLKRIRMVFDSKSEPKYDSTGQLKIHRCCEILPSIPKKNNISGLCFLVGTRLLESQWDVIRENAKLIIHCGFRSIGKTNATCSNLFENELD</sequence>
<dbReference type="OMA" id="LNHNPKQ"/>
<dbReference type="PANTHER" id="PTHR40626:SF11">
    <property type="entry name" value="ZINC FINGER PROTEIN YPR022C"/>
    <property type="match status" value="1"/>
</dbReference>
<evidence type="ECO:0000256" key="7">
    <source>
        <dbReference type="PROSITE-ProRule" id="PRU00042"/>
    </source>
</evidence>
<keyword evidence="4 7" id="KW-0863">Zinc-finger</keyword>
<dbReference type="GO" id="GO:0005634">
    <property type="term" value="C:nucleus"/>
    <property type="evidence" value="ECO:0007669"/>
    <property type="project" value="UniProtKB-SubCell"/>
</dbReference>
<gene>
    <name evidence="10" type="ORF">PGUG_01041</name>
</gene>
<protein>
    <recommendedName>
        <fullName evidence="9">C2H2-type domain-containing protein</fullName>
    </recommendedName>
</protein>
<keyword evidence="6" id="KW-0539">Nucleus</keyword>
<evidence type="ECO:0000256" key="1">
    <source>
        <dbReference type="ARBA" id="ARBA00004123"/>
    </source>
</evidence>
<feature type="region of interest" description="Disordered" evidence="8">
    <location>
        <begin position="574"/>
        <end position="607"/>
    </location>
</feature>
<dbReference type="VEuPathDB" id="FungiDB:PGUG_01041"/>
<dbReference type="OrthoDB" id="1405595at2759"/>
<reference evidence="10 11" key="1">
    <citation type="journal article" date="2009" name="Nature">
        <title>Evolution of pathogenicity and sexual reproduction in eight Candida genomes.</title>
        <authorList>
            <person name="Butler G."/>
            <person name="Rasmussen M.D."/>
            <person name="Lin M.F."/>
            <person name="Santos M.A."/>
            <person name="Sakthikumar S."/>
            <person name="Munro C.A."/>
            <person name="Rheinbay E."/>
            <person name="Grabherr M."/>
            <person name="Forche A."/>
            <person name="Reedy J.L."/>
            <person name="Agrafioti I."/>
            <person name="Arnaud M.B."/>
            <person name="Bates S."/>
            <person name="Brown A.J."/>
            <person name="Brunke S."/>
            <person name="Costanzo M.C."/>
            <person name="Fitzpatrick D.A."/>
            <person name="de Groot P.W."/>
            <person name="Harris D."/>
            <person name="Hoyer L.L."/>
            <person name="Hube B."/>
            <person name="Klis F.M."/>
            <person name="Kodira C."/>
            <person name="Lennard N."/>
            <person name="Logue M.E."/>
            <person name="Martin R."/>
            <person name="Neiman A.M."/>
            <person name="Nikolaou E."/>
            <person name="Quail M.A."/>
            <person name="Quinn J."/>
            <person name="Santos M.C."/>
            <person name="Schmitzberger F.F."/>
            <person name="Sherlock G."/>
            <person name="Shah P."/>
            <person name="Silverstein K.A."/>
            <person name="Skrzypek M.S."/>
            <person name="Soll D."/>
            <person name="Staggs R."/>
            <person name="Stansfield I."/>
            <person name="Stumpf M.P."/>
            <person name="Sudbery P.E."/>
            <person name="Srikantha T."/>
            <person name="Zeng Q."/>
            <person name="Berman J."/>
            <person name="Berriman M."/>
            <person name="Heitman J."/>
            <person name="Gow N.A."/>
            <person name="Lorenz M.C."/>
            <person name="Birren B.W."/>
            <person name="Kellis M."/>
            <person name="Cuomo C.A."/>
        </authorList>
    </citation>
    <scope>NUCLEOTIDE SEQUENCE [LARGE SCALE GENOMIC DNA]</scope>
    <source>
        <strain evidence="11">ATCC 6260 / CBS 566 / DSM 6381 / JCM 1539 / NBRC 10279 / NRRL Y-324</strain>
    </source>
</reference>
<dbReference type="GeneID" id="5128893"/>
<dbReference type="PROSITE" id="PS50157">
    <property type="entry name" value="ZINC_FINGER_C2H2_2"/>
    <property type="match status" value="2"/>
</dbReference>